<dbReference type="Proteomes" id="UP000821865">
    <property type="component" value="Chromosome 7"/>
</dbReference>
<gene>
    <name evidence="1" type="ORF">HPB49_019134</name>
</gene>
<evidence type="ECO:0000313" key="1">
    <source>
        <dbReference type="EMBL" id="KAH7941979.1"/>
    </source>
</evidence>
<protein>
    <submittedName>
        <fullName evidence="1">Uncharacterized protein</fullName>
    </submittedName>
</protein>
<proteinExistence type="predicted"/>
<sequence length="1125" mass="125764">MADVDEACKSVIAWVEAAVSPTTSPERRAEAYNAYEDFKEKSPLCAKCGFVLAAKGNHAVVRHIGLQLVEHCIKLRWNVITIADKQFIKESVMKMMAEGTDHLLVEQSHIKDALAKLLVEMIKREWPQQWPLLMDELNNLAVLGETQKELVLLTFLRLAEDVVDLQTVQGQRRRDLYQALVANLSAICGFLVRTLDTHYTRYRDLLTETTLLTMAGFVEWIPLGEVTGSGGLLPRIFCFLLSDRNLRIQAAECLLQVLARKGKPDERKPLLALFNQETLDAIVSALKSVSSEPLNEASFLFMKKLCSITANLGQNCLTHWNMEAERPSMELFLVYLDVLLSLMQHPSQAVNSITLPVWAALFRHPEVSRLEIVRNLLPKFFKVATEKLTKVGYPSRNDSPACAYSQLDFDGDEDFAVFLGKFRVDITEVVRLATLLNPIAGFQMVSQWLQTLLAARIEVGNEPDNGHCSPNSPSSIRWDALTVFMDGVFSRFLSSPNPKPSAEEGIFLLESLLNFETEDPVIQSYALSCISNLGVFLTLAPGSLPKVLNKLFSCAVFTLPNQPAIIQSRALRNLRRHACAGLVKLCHLYPKLVMPCFDQIYSSVKRIQTQDKLISQLEACTLIEALLVLSNEFNDYERQCKFIIEVVSPATGLLARDEMKVVASSPEGFMSFLGLTEAPVEVTAEDNSGYNRSQLLHCMNIFMALIKRCRWPDDVEVAKKGGFYCEGSETYHSAYFRNPATPYVVSLLPIVAQLLRTYNQFWSPEARARVHPAFAPALDIHDSEKNCILGVRAEGESSDTSGSKQPIDRAKSFMFSFQDYWPFVQHCPAELQPTVVLPLLKPVLPFVFQKLNVKWEKFRLKYGNSVDYETEMTEEQELLDDQLNRLLSREYLDVLAAVLLTKRGQQDASLDSMNEDQEGKQVDSSAATISAFGAAILKTEELCSPIVMAVFNALHWSDTAASFKALQLSMPLLKVMFEHGFVRDEGSAAYLLRCVLMGLQVLGEHDINQTLLVSLGLALYQAARPLFPGLCTTLLQIPGCTPEALEAFESKLQPPGDGKALPEKKKKDLFKRLISPIIGKNIGQQFKAAIQIMNLPPMFRPQKMAVEDDAVDNAGLPTLFGQEQA</sequence>
<dbReference type="EMBL" id="CM023476">
    <property type="protein sequence ID" value="KAH7941979.1"/>
    <property type="molecule type" value="Genomic_DNA"/>
</dbReference>
<comment type="caution">
    <text evidence="1">The sequence shown here is derived from an EMBL/GenBank/DDBJ whole genome shotgun (WGS) entry which is preliminary data.</text>
</comment>
<name>A0ACB8CGY4_DERSI</name>
<organism evidence="1 2">
    <name type="scientific">Dermacentor silvarum</name>
    <name type="common">Tick</name>
    <dbReference type="NCBI Taxonomy" id="543639"/>
    <lineage>
        <taxon>Eukaryota</taxon>
        <taxon>Metazoa</taxon>
        <taxon>Ecdysozoa</taxon>
        <taxon>Arthropoda</taxon>
        <taxon>Chelicerata</taxon>
        <taxon>Arachnida</taxon>
        <taxon>Acari</taxon>
        <taxon>Parasitiformes</taxon>
        <taxon>Ixodida</taxon>
        <taxon>Ixodoidea</taxon>
        <taxon>Ixodidae</taxon>
        <taxon>Rhipicephalinae</taxon>
        <taxon>Dermacentor</taxon>
    </lineage>
</organism>
<evidence type="ECO:0000313" key="2">
    <source>
        <dbReference type="Proteomes" id="UP000821865"/>
    </source>
</evidence>
<accession>A0ACB8CGY4</accession>
<reference evidence="1" key="1">
    <citation type="submission" date="2020-05" db="EMBL/GenBank/DDBJ databases">
        <title>Large-scale comparative analyses of tick genomes elucidate their genetic diversity and vector capacities.</title>
        <authorList>
            <person name="Jia N."/>
            <person name="Wang J."/>
            <person name="Shi W."/>
            <person name="Du L."/>
            <person name="Sun Y."/>
            <person name="Zhan W."/>
            <person name="Jiang J."/>
            <person name="Wang Q."/>
            <person name="Zhang B."/>
            <person name="Ji P."/>
            <person name="Sakyi L.B."/>
            <person name="Cui X."/>
            <person name="Yuan T."/>
            <person name="Jiang B."/>
            <person name="Yang W."/>
            <person name="Lam T.T.-Y."/>
            <person name="Chang Q."/>
            <person name="Ding S."/>
            <person name="Wang X."/>
            <person name="Zhu J."/>
            <person name="Ruan X."/>
            <person name="Zhao L."/>
            <person name="Wei J."/>
            <person name="Que T."/>
            <person name="Du C."/>
            <person name="Cheng J."/>
            <person name="Dai P."/>
            <person name="Han X."/>
            <person name="Huang E."/>
            <person name="Gao Y."/>
            <person name="Liu J."/>
            <person name="Shao H."/>
            <person name="Ye R."/>
            <person name="Li L."/>
            <person name="Wei W."/>
            <person name="Wang X."/>
            <person name="Wang C."/>
            <person name="Yang T."/>
            <person name="Huo Q."/>
            <person name="Li W."/>
            <person name="Guo W."/>
            <person name="Chen H."/>
            <person name="Zhou L."/>
            <person name="Ni X."/>
            <person name="Tian J."/>
            <person name="Zhou Y."/>
            <person name="Sheng Y."/>
            <person name="Liu T."/>
            <person name="Pan Y."/>
            <person name="Xia L."/>
            <person name="Li J."/>
            <person name="Zhao F."/>
            <person name="Cao W."/>
        </authorList>
    </citation>
    <scope>NUCLEOTIDE SEQUENCE</scope>
    <source>
        <strain evidence="1">Dsil-2018</strain>
    </source>
</reference>
<keyword evidence="2" id="KW-1185">Reference proteome</keyword>